<dbReference type="EMBL" id="GBXM01088844">
    <property type="protein sequence ID" value="JAH19733.1"/>
    <property type="molecule type" value="Transcribed_RNA"/>
</dbReference>
<reference evidence="1" key="1">
    <citation type="submission" date="2014-11" db="EMBL/GenBank/DDBJ databases">
        <authorList>
            <person name="Amaro Gonzalez C."/>
        </authorList>
    </citation>
    <scope>NUCLEOTIDE SEQUENCE</scope>
</reference>
<dbReference type="AlphaFoldDB" id="A0A0E9QUI0"/>
<proteinExistence type="predicted"/>
<accession>A0A0E9QUI0</accession>
<organism evidence="1">
    <name type="scientific">Anguilla anguilla</name>
    <name type="common">European freshwater eel</name>
    <name type="synonym">Muraena anguilla</name>
    <dbReference type="NCBI Taxonomy" id="7936"/>
    <lineage>
        <taxon>Eukaryota</taxon>
        <taxon>Metazoa</taxon>
        <taxon>Chordata</taxon>
        <taxon>Craniata</taxon>
        <taxon>Vertebrata</taxon>
        <taxon>Euteleostomi</taxon>
        <taxon>Actinopterygii</taxon>
        <taxon>Neopterygii</taxon>
        <taxon>Teleostei</taxon>
        <taxon>Anguilliformes</taxon>
        <taxon>Anguillidae</taxon>
        <taxon>Anguilla</taxon>
    </lineage>
</organism>
<evidence type="ECO:0000313" key="1">
    <source>
        <dbReference type="EMBL" id="JAH19733.1"/>
    </source>
</evidence>
<sequence>MLFVPFCTKKCIEKTLKRFKKKKGTRASWFEYVFLVPAQSLVPKT</sequence>
<reference evidence="1" key="2">
    <citation type="journal article" date="2015" name="Fish Shellfish Immunol.">
        <title>Early steps in the European eel (Anguilla anguilla)-Vibrio vulnificus interaction in the gills: Role of the RtxA13 toxin.</title>
        <authorList>
            <person name="Callol A."/>
            <person name="Pajuelo D."/>
            <person name="Ebbesson L."/>
            <person name="Teles M."/>
            <person name="MacKenzie S."/>
            <person name="Amaro C."/>
        </authorList>
    </citation>
    <scope>NUCLEOTIDE SEQUENCE</scope>
</reference>
<name>A0A0E9QUI0_ANGAN</name>
<protein>
    <submittedName>
        <fullName evidence="1">Uncharacterized protein</fullName>
    </submittedName>
</protein>